<dbReference type="Proteomes" id="UP000231516">
    <property type="component" value="Unassembled WGS sequence"/>
</dbReference>
<accession>A0A2G5KCS0</accession>
<dbReference type="EMBL" id="MDGM01000001">
    <property type="protein sequence ID" value="PIB26842.1"/>
    <property type="molecule type" value="Genomic_DNA"/>
</dbReference>
<sequence length="379" mass="44873">MNKFNLLLQLAQVLIEGYRTEPNHAKQRAALDVIVEHWENLSDLAIQNRVWTNLISVLVENPTLFATLPDAQKQEIKLAYFDNWAQNKRIVSQINQIADQFDAPAKPTLYMIKGGVRLFDNLYPTLAHRFMADIDLYFEDNAALPEFAALDYKSPLEPRFELSANDHEYLAAQKTRNHHLPPVMSPSQPVHVELHQSWLHLRAVQYCRKETALDAENIEGLKAIRTPAPIDQVILNILHSQYGDLYTDYSSFRLRNVLEGYLLFQRLCNEDRRALVAHFENIGRKRDWIFWTYLCQVYFQAPEFQEKPPRAQRVKYWFHRHFNQSSSYNALVYCGHFIWRFFRYGIWRKDERARLARNLLDGEKRTRLFTKFKRSIGWK</sequence>
<reference evidence="1 2" key="1">
    <citation type="submission" date="2016-08" db="EMBL/GenBank/DDBJ databases">
        <title>Draft genome of Amylibacter sp. strain 4G11.</title>
        <authorList>
            <person name="Wong S.-K."/>
            <person name="Hamasaki K."/>
            <person name="Yoshizawa S."/>
        </authorList>
    </citation>
    <scope>NUCLEOTIDE SEQUENCE [LARGE SCALE GENOMIC DNA]</scope>
    <source>
        <strain evidence="1 2">4G11</strain>
    </source>
</reference>
<evidence type="ECO:0008006" key="3">
    <source>
        <dbReference type="Google" id="ProtNLM"/>
    </source>
</evidence>
<protein>
    <recommendedName>
        <fullName evidence="3">Nucleotidyltransferase</fullName>
    </recommendedName>
</protein>
<comment type="caution">
    <text evidence="1">The sequence shown here is derived from an EMBL/GenBank/DDBJ whole genome shotgun (WGS) entry which is preliminary data.</text>
</comment>
<proteinExistence type="predicted"/>
<keyword evidence="2" id="KW-1185">Reference proteome</keyword>
<evidence type="ECO:0000313" key="1">
    <source>
        <dbReference type="EMBL" id="PIB26842.1"/>
    </source>
</evidence>
<dbReference type="InterPro" id="IPR039498">
    <property type="entry name" value="NTP_transf_5"/>
</dbReference>
<evidence type="ECO:0000313" key="2">
    <source>
        <dbReference type="Proteomes" id="UP000231516"/>
    </source>
</evidence>
<dbReference type="RefSeq" id="WP_099591186.1">
    <property type="nucleotide sequence ID" value="NZ_MDGM01000001.1"/>
</dbReference>
<dbReference type="Pfam" id="PF14907">
    <property type="entry name" value="NTP_transf_5"/>
    <property type="match status" value="1"/>
</dbReference>
<name>A0A2G5KCS0_9RHOB</name>
<organism evidence="1 2">
    <name type="scientific">Paramylibacter kogurei</name>
    <dbReference type="NCBI Taxonomy" id="1889778"/>
    <lineage>
        <taxon>Bacteria</taxon>
        <taxon>Pseudomonadati</taxon>
        <taxon>Pseudomonadota</taxon>
        <taxon>Alphaproteobacteria</taxon>
        <taxon>Rhodobacterales</taxon>
        <taxon>Paracoccaceae</taxon>
        <taxon>Paramylibacter</taxon>
    </lineage>
</organism>
<gene>
    <name evidence="1" type="ORF">BFP76_10630</name>
</gene>
<dbReference type="AlphaFoldDB" id="A0A2G5KCS0"/>